<accession>A0A841CF33</accession>
<comment type="caution">
    <text evidence="3">The sequence shown here is derived from an EMBL/GenBank/DDBJ whole genome shotgun (WGS) entry which is preliminary data.</text>
</comment>
<evidence type="ECO:0000313" key="3">
    <source>
        <dbReference type="EMBL" id="MBB5954767.1"/>
    </source>
</evidence>
<reference evidence="3 4" key="1">
    <citation type="submission" date="2020-08" db="EMBL/GenBank/DDBJ databases">
        <title>Genomic Encyclopedia of Type Strains, Phase III (KMG-III): the genomes of soil and plant-associated and newly described type strains.</title>
        <authorList>
            <person name="Whitman W."/>
        </authorList>
    </citation>
    <scope>NUCLEOTIDE SEQUENCE [LARGE SCALE GENOMIC DNA]</scope>
    <source>
        <strain evidence="3 4">CECT 8640</strain>
    </source>
</reference>
<evidence type="ECO:0000256" key="2">
    <source>
        <dbReference type="SAM" id="Phobius"/>
    </source>
</evidence>
<feature type="transmembrane region" description="Helical" evidence="2">
    <location>
        <begin position="35"/>
        <end position="61"/>
    </location>
</feature>
<proteinExistence type="predicted"/>
<name>A0A841CF33_9PSEU</name>
<keyword evidence="2" id="KW-1133">Transmembrane helix</keyword>
<dbReference type="EMBL" id="JACHJN010000002">
    <property type="protein sequence ID" value="MBB5954767.1"/>
    <property type="molecule type" value="Genomic_DNA"/>
</dbReference>
<protein>
    <submittedName>
        <fullName evidence="3">Uncharacterized protein</fullName>
    </submittedName>
</protein>
<dbReference type="Proteomes" id="UP000547510">
    <property type="component" value="Unassembled WGS sequence"/>
</dbReference>
<feature type="compositionally biased region" description="Pro residues" evidence="1">
    <location>
        <begin position="75"/>
        <end position="94"/>
    </location>
</feature>
<organism evidence="3 4">
    <name type="scientific">Saccharothrix tamanrassetensis</name>
    <dbReference type="NCBI Taxonomy" id="1051531"/>
    <lineage>
        <taxon>Bacteria</taxon>
        <taxon>Bacillati</taxon>
        <taxon>Actinomycetota</taxon>
        <taxon>Actinomycetes</taxon>
        <taxon>Pseudonocardiales</taxon>
        <taxon>Pseudonocardiaceae</taxon>
        <taxon>Saccharothrix</taxon>
    </lineage>
</organism>
<evidence type="ECO:0000313" key="4">
    <source>
        <dbReference type="Proteomes" id="UP000547510"/>
    </source>
</evidence>
<dbReference type="AlphaFoldDB" id="A0A841CF33"/>
<sequence length="212" mass="22806">MGRSVLTGLLIGTLAMAALIVVVSSVPPSSWSESFVIDFFAVGFVSVLFGGVPGTLVGLVVGAVKQRSRRTALPHQPPPRPLPPPLPQHVPQPGPTDRWAALAGRAELSVRRVHAVVATVPASPARTWMERIAAQFEAELANVWRIAELGRALGADQNHPVSQRLHAVVGDFTAFENEVGRVALQMFDQPSLDAARVHLELLEQQLPHLGDR</sequence>
<keyword evidence="4" id="KW-1185">Reference proteome</keyword>
<gene>
    <name evidence="3" type="ORF">FHS29_001337</name>
</gene>
<evidence type="ECO:0000256" key="1">
    <source>
        <dbReference type="SAM" id="MobiDB-lite"/>
    </source>
</evidence>
<keyword evidence="2" id="KW-0472">Membrane</keyword>
<dbReference type="RefSeq" id="WP_184689253.1">
    <property type="nucleotide sequence ID" value="NZ_JACHJN010000002.1"/>
</dbReference>
<keyword evidence="2" id="KW-0812">Transmembrane</keyword>
<feature type="region of interest" description="Disordered" evidence="1">
    <location>
        <begin position="69"/>
        <end position="94"/>
    </location>
</feature>